<dbReference type="OrthoDB" id="1111364at2759"/>
<name>A0A6D2JNG1_9BRAS</name>
<evidence type="ECO:0000313" key="3">
    <source>
        <dbReference type="Proteomes" id="UP000467841"/>
    </source>
</evidence>
<dbReference type="CDD" id="cd09272">
    <property type="entry name" value="RNase_HI_RT_Ty1"/>
    <property type="match status" value="1"/>
</dbReference>
<dbReference type="Pfam" id="PF07727">
    <property type="entry name" value="RVT_2"/>
    <property type="match status" value="1"/>
</dbReference>
<dbReference type="PANTHER" id="PTHR11439:SF480">
    <property type="entry name" value="REVERSE TRANSCRIPTASE TY1_COPIA-TYPE DOMAIN-CONTAINING PROTEIN"/>
    <property type="match status" value="1"/>
</dbReference>
<accession>A0A6D2JNG1</accession>
<dbReference type="InterPro" id="IPR013103">
    <property type="entry name" value="RVT_2"/>
</dbReference>
<dbReference type="SUPFAM" id="SSF56672">
    <property type="entry name" value="DNA/RNA polymerases"/>
    <property type="match status" value="1"/>
</dbReference>
<dbReference type="PANTHER" id="PTHR11439">
    <property type="entry name" value="GAG-POL-RELATED RETROTRANSPOSON"/>
    <property type="match status" value="1"/>
</dbReference>
<reference evidence="2" key="1">
    <citation type="submission" date="2020-01" db="EMBL/GenBank/DDBJ databases">
        <authorList>
            <person name="Mishra B."/>
        </authorList>
    </citation>
    <scope>NUCLEOTIDE SEQUENCE [LARGE SCALE GENOMIC DNA]</scope>
</reference>
<evidence type="ECO:0000259" key="1">
    <source>
        <dbReference type="Pfam" id="PF07727"/>
    </source>
</evidence>
<sequence>MGLKFEMSDLGRLTYYLGIKVYQHEGGITLKQERYALKILEESGLSDFNLVYVPIESSLKLAKSEEEKDIDATSYRKNVGCFCYLLHTRPDLSFCVGGTKLVYAKPSIISWNSNEAMLKKQEIVALSSCEAEFMAGTEAGKQAIWLQDFISEVTGSPCQRVVIRIDNQSAIALTKNLVFHGGSKHIHTRYYFIRECVENGQVEVEQVPGNEQKADILTKELGRIKFKEMRDLIGVREITRNAFQA</sequence>
<dbReference type="AlphaFoldDB" id="A0A6D2JNG1"/>
<dbReference type="EMBL" id="CACVBM020001197">
    <property type="protein sequence ID" value="CAA7038769.1"/>
    <property type="molecule type" value="Genomic_DNA"/>
</dbReference>
<evidence type="ECO:0000313" key="2">
    <source>
        <dbReference type="EMBL" id="CAA7038769.1"/>
    </source>
</evidence>
<dbReference type="Proteomes" id="UP000467841">
    <property type="component" value="Unassembled WGS sequence"/>
</dbReference>
<dbReference type="InterPro" id="IPR043502">
    <property type="entry name" value="DNA/RNA_pol_sf"/>
</dbReference>
<feature type="domain" description="Reverse transcriptase Ty1/copia-type" evidence="1">
    <location>
        <begin position="3"/>
        <end position="56"/>
    </location>
</feature>
<protein>
    <recommendedName>
        <fullName evidence="1">Reverse transcriptase Ty1/copia-type domain-containing protein</fullName>
    </recommendedName>
</protein>
<proteinExistence type="predicted"/>
<keyword evidence="3" id="KW-1185">Reference proteome</keyword>
<organism evidence="2 3">
    <name type="scientific">Microthlaspi erraticum</name>
    <dbReference type="NCBI Taxonomy" id="1685480"/>
    <lineage>
        <taxon>Eukaryota</taxon>
        <taxon>Viridiplantae</taxon>
        <taxon>Streptophyta</taxon>
        <taxon>Embryophyta</taxon>
        <taxon>Tracheophyta</taxon>
        <taxon>Spermatophyta</taxon>
        <taxon>Magnoliopsida</taxon>
        <taxon>eudicotyledons</taxon>
        <taxon>Gunneridae</taxon>
        <taxon>Pentapetalae</taxon>
        <taxon>rosids</taxon>
        <taxon>malvids</taxon>
        <taxon>Brassicales</taxon>
        <taxon>Brassicaceae</taxon>
        <taxon>Coluteocarpeae</taxon>
        <taxon>Microthlaspi</taxon>
    </lineage>
</organism>
<gene>
    <name evidence="2" type="ORF">MERR_LOCUS26004</name>
</gene>
<comment type="caution">
    <text evidence="2">The sequence shown here is derived from an EMBL/GenBank/DDBJ whole genome shotgun (WGS) entry which is preliminary data.</text>
</comment>